<dbReference type="KEGG" id="fek:C1H87_09625"/>
<dbReference type="Pfam" id="PF11376">
    <property type="entry name" value="DUF3179"/>
    <property type="match status" value="1"/>
</dbReference>
<feature type="signal peptide" evidence="1">
    <location>
        <begin position="1"/>
        <end position="22"/>
    </location>
</feature>
<accession>A0A2K9PPH8</accession>
<evidence type="ECO:0000256" key="1">
    <source>
        <dbReference type="SAM" id="SignalP"/>
    </source>
</evidence>
<evidence type="ECO:0008006" key="4">
    <source>
        <dbReference type="Google" id="ProtNLM"/>
    </source>
</evidence>
<dbReference type="RefSeq" id="WP_102755600.1">
    <property type="nucleotide sequence ID" value="NZ_CP025791.1"/>
</dbReference>
<dbReference type="Proteomes" id="UP000235826">
    <property type="component" value="Chromosome"/>
</dbReference>
<organism evidence="2 3">
    <name type="scientific">Flavivirga eckloniae</name>
    <dbReference type="NCBI Taxonomy" id="1803846"/>
    <lineage>
        <taxon>Bacteria</taxon>
        <taxon>Pseudomonadati</taxon>
        <taxon>Bacteroidota</taxon>
        <taxon>Flavobacteriia</taxon>
        <taxon>Flavobacteriales</taxon>
        <taxon>Flavobacteriaceae</taxon>
        <taxon>Flavivirga</taxon>
    </lineage>
</organism>
<feature type="chain" id="PRO_5014636295" description="DUF3179 domain-containing protein" evidence="1">
    <location>
        <begin position="23"/>
        <end position="361"/>
    </location>
</feature>
<gene>
    <name evidence="2" type="ORF">C1H87_09625</name>
</gene>
<dbReference type="InterPro" id="IPR021516">
    <property type="entry name" value="DUF3179"/>
</dbReference>
<evidence type="ECO:0000313" key="2">
    <source>
        <dbReference type="EMBL" id="AUP78945.1"/>
    </source>
</evidence>
<keyword evidence="1" id="KW-0732">Signal</keyword>
<protein>
    <recommendedName>
        <fullName evidence="4">DUF3179 domain-containing protein</fullName>
    </recommendedName>
</protein>
<dbReference type="PROSITE" id="PS51257">
    <property type="entry name" value="PROKAR_LIPOPROTEIN"/>
    <property type="match status" value="1"/>
</dbReference>
<reference evidence="2 3" key="1">
    <citation type="submission" date="2018-01" db="EMBL/GenBank/DDBJ databases">
        <title>Complete genome sequence of Flavivirga eckloniae ECD14 isolated from seaweed Ecklonia cava.</title>
        <authorList>
            <person name="Lee J.H."/>
            <person name="Baik K.S."/>
            <person name="Seong C.N."/>
        </authorList>
    </citation>
    <scope>NUCLEOTIDE SEQUENCE [LARGE SCALE GENOMIC DNA]</scope>
    <source>
        <strain evidence="2 3">ECD14</strain>
    </source>
</reference>
<proteinExistence type="predicted"/>
<evidence type="ECO:0000313" key="3">
    <source>
        <dbReference type="Proteomes" id="UP000235826"/>
    </source>
</evidence>
<sequence length="361" mass="40442">MKKNIFYLFACCLLLSSCSTSSDINNGNGTINPGGNENENSNQWLIPISEVKDGGPGKDGIPSIDNPRFTNANITDFIDDYDLVVGIVHNNQAKAYPHIVLDWHEVVNDEIDGEFFTLNYCPLTGTAFAWESISDGKKTTFGVSGLLYNANLILYDRNTDSNWSQLRLECVNGQLINDKPKLIDVVETNWKTWKALYPNTKVLTTTTGFSRSYGTSPYGDYSTNNNRFIFTPSILNSDLPNKERVYAIISGEKSKVYQFSDFKGGEVIRDSFDGDNYLIVGNNDLIYGYKLSGDHESLIFEYDFNGTEAFFKDNEGNKWSIFGKAIEGPRAGETLTGARSVMSYWFAIAAFYPNPEIFSLF</sequence>
<name>A0A2K9PPH8_9FLAO</name>
<dbReference type="OrthoDB" id="9806357at2"/>
<keyword evidence="3" id="KW-1185">Reference proteome</keyword>
<dbReference type="AlphaFoldDB" id="A0A2K9PPH8"/>
<dbReference type="EMBL" id="CP025791">
    <property type="protein sequence ID" value="AUP78945.1"/>
    <property type="molecule type" value="Genomic_DNA"/>
</dbReference>